<organism evidence="1 2">
    <name type="scientific">Hymenobacter crusticola</name>
    <dbReference type="NCBI Taxonomy" id="1770526"/>
    <lineage>
        <taxon>Bacteria</taxon>
        <taxon>Pseudomonadati</taxon>
        <taxon>Bacteroidota</taxon>
        <taxon>Cytophagia</taxon>
        <taxon>Cytophagales</taxon>
        <taxon>Hymenobacteraceae</taxon>
        <taxon>Hymenobacter</taxon>
    </lineage>
</organism>
<proteinExistence type="predicted"/>
<dbReference type="OrthoDB" id="1099849at2"/>
<gene>
    <name evidence="1" type="ORF">BXP70_02650</name>
</gene>
<accession>A0A243WJX3</accession>
<dbReference type="AlphaFoldDB" id="A0A243WJX3"/>
<keyword evidence="2" id="KW-1185">Reference proteome</keyword>
<evidence type="ECO:0000313" key="1">
    <source>
        <dbReference type="EMBL" id="OUJ76185.1"/>
    </source>
</evidence>
<comment type="caution">
    <text evidence="1">The sequence shown here is derived from an EMBL/GenBank/DDBJ whole genome shotgun (WGS) entry which is preliminary data.</text>
</comment>
<protein>
    <submittedName>
        <fullName evidence="1">Uncharacterized protein</fullName>
    </submittedName>
</protein>
<dbReference type="EMBL" id="MTSE01000001">
    <property type="protein sequence ID" value="OUJ76185.1"/>
    <property type="molecule type" value="Genomic_DNA"/>
</dbReference>
<reference evidence="1 2" key="1">
    <citation type="submission" date="2017-01" db="EMBL/GenBank/DDBJ databases">
        <title>A new Hymenobacter.</title>
        <authorList>
            <person name="Liang Y."/>
            <person name="Feng F."/>
        </authorList>
    </citation>
    <scope>NUCLEOTIDE SEQUENCE [LARGE SCALE GENOMIC DNA]</scope>
    <source>
        <strain evidence="1">MIMBbqt21</strain>
    </source>
</reference>
<dbReference type="Proteomes" id="UP000194873">
    <property type="component" value="Unassembled WGS sequence"/>
</dbReference>
<dbReference type="RefSeq" id="WP_086592440.1">
    <property type="nucleotide sequence ID" value="NZ_MTSE01000001.1"/>
</dbReference>
<name>A0A243WJX3_9BACT</name>
<evidence type="ECO:0000313" key="2">
    <source>
        <dbReference type="Proteomes" id="UP000194873"/>
    </source>
</evidence>
<dbReference type="InterPro" id="IPR013324">
    <property type="entry name" value="RNA_pol_sigma_r3/r4-like"/>
</dbReference>
<sequence length="176" mass="19828">MAQPLAEVLTRLRVGNQNFIINFYQQHREHFTHWADLNHQLPAAEAHELLRAVLLEFYDQVADGRLTKLPEDLRAHLYSMAYERIAAGKSAAVLPLAEAGRRQRLLVLFGYLGADCQKVLMYFYFRGYNFEKVAGKMGYANATVARLQKSSCLRTLYELVGRGPAPQASAAAPTDL</sequence>
<dbReference type="SUPFAM" id="SSF88659">
    <property type="entry name" value="Sigma3 and sigma4 domains of RNA polymerase sigma factors"/>
    <property type="match status" value="1"/>
</dbReference>